<sequence length="56" mass="6977">MLKRRRTHSFKQRVLFSSAKRRRVLRKNTHSKILWRCRMFAAQQMEELEQQRMAES</sequence>
<organism evidence="1 2">
    <name type="scientific">Pseudoalteromonas qingdaonensis</name>
    <dbReference type="NCBI Taxonomy" id="3131913"/>
    <lineage>
        <taxon>Bacteria</taxon>
        <taxon>Pseudomonadati</taxon>
        <taxon>Pseudomonadota</taxon>
        <taxon>Gammaproteobacteria</taxon>
        <taxon>Alteromonadales</taxon>
        <taxon>Pseudoalteromonadaceae</taxon>
        <taxon>Pseudoalteromonas</taxon>
    </lineage>
</organism>
<name>A0ABU9N0D9_9GAMM</name>
<comment type="caution">
    <text evidence="1">The sequence shown here is derived from an EMBL/GenBank/DDBJ whole genome shotgun (WGS) entry which is preliminary data.</text>
</comment>
<evidence type="ECO:0000313" key="2">
    <source>
        <dbReference type="Proteomes" id="UP001447008"/>
    </source>
</evidence>
<dbReference type="RefSeq" id="WP_342680174.1">
    <property type="nucleotide sequence ID" value="NZ_JBCGCU010000025.1"/>
</dbReference>
<keyword evidence="2" id="KW-1185">Reference proteome</keyword>
<evidence type="ECO:0008006" key="3">
    <source>
        <dbReference type="Google" id="ProtNLM"/>
    </source>
</evidence>
<dbReference type="Proteomes" id="UP001447008">
    <property type="component" value="Unassembled WGS sequence"/>
</dbReference>
<accession>A0ABU9N0D9</accession>
<evidence type="ECO:0000313" key="1">
    <source>
        <dbReference type="EMBL" id="MEM0516703.1"/>
    </source>
</evidence>
<dbReference type="EMBL" id="JBCGCU010000025">
    <property type="protein sequence ID" value="MEM0516703.1"/>
    <property type="molecule type" value="Genomic_DNA"/>
</dbReference>
<proteinExistence type="predicted"/>
<protein>
    <recommendedName>
        <fullName evidence="3">50S ribosomal protein L34</fullName>
    </recommendedName>
</protein>
<reference evidence="1 2" key="1">
    <citation type="submission" date="2024-03" db="EMBL/GenBank/DDBJ databases">
        <title>Pseudoalteromonas qingdaonensis sp. nov., isolated from the intestines of marine benthic organisms.</title>
        <authorList>
            <person name="Lin X."/>
            <person name="Fang S."/>
            <person name="Hu X."/>
        </authorList>
    </citation>
    <scope>NUCLEOTIDE SEQUENCE [LARGE SCALE GENOMIC DNA]</scope>
    <source>
        <strain evidence="1 2">YIC-827</strain>
    </source>
</reference>
<gene>
    <name evidence="1" type="ORF">WCN91_15015</name>
</gene>